<protein>
    <submittedName>
        <fullName evidence="1">Uncharacterized protein</fullName>
    </submittedName>
</protein>
<gene>
    <name evidence="1" type="ORF">STRIP9103_02270</name>
</gene>
<comment type="caution">
    <text evidence="1">The sequence shown here is derived from an EMBL/GenBank/DDBJ whole genome shotgun (WGS) entry which is preliminary data.</text>
</comment>
<feature type="non-terminal residue" evidence="1">
    <location>
        <position position="52"/>
    </location>
</feature>
<organism evidence="1 2">
    <name type="scientific">Streptomyces ipomoeae 91-03</name>
    <dbReference type="NCBI Taxonomy" id="698759"/>
    <lineage>
        <taxon>Bacteria</taxon>
        <taxon>Bacillati</taxon>
        <taxon>Actinomycetota</taxon>
        <taxon>Actinomycetes</taxon>
        <taxon>Kitasatosporales</taxon>
        <taxon>Streptomycetaceae</taxon>
        <taxon>Streptomyces</taxon>
    </lineage>
</organism>
<dbReference type="EMBL" id="AEJC01000200">
    <property type="protein sequence ID" value="EKX66677.1"/>
    <property type="molecule type" value="Genomic_DNA"/>
</dbReference>
<dbReference type="AlphaFoldDB" id="L1L195"/>
<sequence>MFERDETITVTPLRAFPVVRDLVTDVGFNYTEARQVPAVVPPEGLGPGEYRM</sequence>
<reference evidence="1 2" key="1">
    <citation type="submission" date="2012-11" db="EMBL/GenBank/DDBJ databases">
        <authorList>
            <person name="Huguet-Tapia J.C."/>
            <person name="Durkin A.S."/>
            <person name="Pettis G.S."/>
            <person name="Badger J.H."/>
        </authorList>
    </citation>
    <scope>NUCLEOTIDE SEQUENCE [LARGE SCALE GENOMIC DNA]</scope>
    <source>
        <strain evidence="1 2">91-03</strain>
    </source>
</reference>
<accession>L1L195</accession>
<name>L1L195_9ACTN</name>
<evidence type="ECO:0000313" key="2">
    <source>
        <dbReference type="Proteomes" id="UP000010411"/>
    </source>
</evidence>
<proteinExistence type="predicted"/>
<keyword evidence="2" id="KW-1185">Reference proteome</keyword>
<evidence type="ECO:0000313" key="1">
    <source>
        <dbReference type="EMBL" id="EKX66677.1"/>
    </source>
</evidence>
<dbReference type="Proteomes" id="UP000010411">
    <property type="component" value="Unassembled WGS sequence"/>
</dbReference>